<dbReference type="HOGENOM" id="CLU_1705156_0_0_1"/>
<evidence type="ECO:0000313" key="2">
    <source>
        <dbReference type="Proteomes" id="UP000001471"/>
    </source>
</evidence>
<name>B2WLV5_PYRTR</name>
<gene>
    <name evidence="1" type="ORF">PTRG_10965</name>
</gene>
<sequence length="154" mass="17061">MTDSQARTTTIQGSRMPWRLSVQGKMKGNQRHSKPPLRRFILRLVWRGQFTESRTDGCRIQPMYVGDVYSASSAGIALLRPMAASTPTLVIRPSANWIGEEAVYYRTPFGRLTASAGFSIQNSIPTYQELRGLQIQDSNYPLTHKGDLGAGGAD</sequence>
<proteinExistence type="predicted"/>
<evidence type="ECO:0000313" key="1">
    <source>
        <dbReference type="EMBL" id="EDU44015.1"/>
    </source>
</evidence>
<accession>B2WLV5</accession>
<reference evidence="2" key="1">
    <citation type="journal article" date="2013" name="G3 (Bethesda)">
        <title>Comparative genomics of a plant-pathogenic fungus, Pyrenophora tritici-repentis, reveals transduplication and the impact of repeat elements on pathogenicity and population divergence.</title>
        <authorList>
            <person name="Manning V.A."/>
            <person name="Pandelova I."/>
            <person name="Dhillon B."/>
            <person name="Wilhelm L.J."/>
            <person name="Goodwin S.B."/>
            <person name="Berlin A.M."/>
            <person name="Figueroa M."/>
            <person name="Freitag M."/>
            <person name="Hane J.K."/>
            <person name="Henrissat B."/>
            <person name="Holman W.H."/>
            <person name="Kodira C.D."/>
            <person name="Martin J."/>
            <person name="Oliver R.P."/>
            <person name="Robbertse B."/>
            <person name="Schackwitz W."/>
            <person name="Schwartz D.C."/>
            <person name="Spatafora J.W."/>
            <person name="Turgeon B.G."/>
            <person name="Yandava C."/>
            <person name="Young S."/>
            <person name="Zhou S."/>
            <person name="Zeng Q."/>
            <person name="Grigoriev I.V."/>
            <person name="Ma L.-J."/>
            <person name="Ciuffetti L.M."/>
        </authorList>
    </citation>
    <scope>NUCLEOTIDE SEQUENCE [LARGE SCALE GENOMIC DNA]</scope>
    <source>
        <strain evidence="2">Pt-1C-BFP</strain>
    </source>
</reference>
<protein>
    <submittedName>
        <fullName evidence="1">Uncharacterized protein</fullName>
    </submittedName>
</protein>
<dbReference type="EMBL" id="DS231629">
    <property type="protein sequence ID" value="EDU44015.1"/>
    <property type="molecule type" value="Genomic_DNA"/>
</dbReference>
<organism evidence="1 2">
    <name type="scientific">Pyrenophora tritici-repentis (strain Pt-1C-BFP)</name>
    <name type="common">Wheat tan spot fungus</name>
    <name type="synonym">Drechslera tritici-repentis</name>
    <dbReference type="NCBI Taxonomy" id="426418"/>
    <lineage>
        <taxon>Eukaryota</taxon>
        <taxon>Fungi</taxon>
        <taxon>Dikarya</taxon>
        <taxon>Ascomycota</taxon>
        <taxon>Pezizomycotina</taxon>
        <taxon>Dothideomycetes</taxon>
        <taxon>Pleosporomycetidae</taxon>
        <taxon>Pleosporales</taxon>
        <taxon>Pleosporineae</taxon>
        <taxon>Pleosporaceae</taxon>
        <taxon>Pyrenophora</taxon>
    </lineage>
</organism>
<dbReference type="Proteomes" id="UP000001471">
    <property type="component" value="Unassembled WGS sequence"/>
</dbReference>
<dbReference type="AlphaFoldDB" id="B2WLV5"/>
<dbReference type="InParanoid" id="B2WLV5"/>